<reference evidence="14" key="1">
    <citation type="submission" date="2020-04" db="EMBL/GenBank/DDBJ databases">
        <authorList>
            <person name="Zhang T."/>
        </authorList>
    </citation>
    <scope>NUCLEOTIDE SEQUENCE</scope>
    <source>
        <strain evidence="14">HKST-UBA11</strain>
    </source>
</reference>
<dbReference type="GO" id="GO:0051301">
    <property type="term" value="P:cell division"/>
    <property type="evidence" value="ECO:0007669"/>
    <property type="project" value="UniProtKB-KW"/>
</dbReference>
<dbReference type="Proteomes" id="UP000754563">
    <property type="component" value="Unassembled WGS sequence"/>
</dbReference>
<dbReference type="AlphaFoldDB" id="A0A955L757"/>
<comment type="caution">
    <text evidence="14">The sequence shown here is derived from an EMBL/GenBank/DDBJ whole genome shotgun (WGS) entry which is preliminary data.</text>
</comment>
<feature type="transmembrane region" description="Helical" evidence="11">
    <location>
        <begin position="20"/>
        <end position="45"/>
    </location>
</feature>
<comment type="subcellular location">
    <subcellularLocation>
        <location evidence="1">Cell membrane</location>
        <topology evidence="1">Multi-pass membrane protein</topology>
    </subcellularLocation>
</comment>
<evidence type="ECO:0000256" key="10">
    <source>
        <dbReference type="PIRNR" id="PIRNR003097"/>
    </source>
</evidence>
<feature type="transmembrane region" description="Helical" evidence="11">
    <location>
        <begin position="277"/>
        <end position="301"/>
    </location>
</feature>
<evidence type="ECO:0000256" key="8">
    <source>
        <dbReference type="ARBA" id="ARBA00023136"/>
    </source>
</evidence>
<reference evidence="14" key="2">
    <citation type="journal article" date="2021" name="Microbiome">
        <title>Successional dynamics and alternative stable states in a saline activated sludge microbial community over 9 years.</title>
        <authorList>
            <person name="Wang Y."/>
            <person name="Ye J."/>
            <person name="Ju F."/>
            <person name="Liu L."/>
            <person name="Boyd J.A."/>
            <person name="Deng Y."/>
            <person name="Parks D.H."/>
            <person name="Jiang X."/>
            <person name="Yin X."/>
            <person name="Woodcroft B.J."/>
            <person name="Tyson G.W."/>
            <person name="Hugenholtz P."/>
            <person name="Polz M.F."/>
            <person name="Zhang T."/>
        </authorList>
    </citation>
    <scope>NUCLEOTIDE SEQUENCE</scope>
    <source>
        <strain evidence="14">HKST-UBA11</strain>
    </source>
</reference>
<accession>A0A955L757</accession>
<feature type="domain" description="ABC3 transporter permease C-terminal" evidence="12">
    <location>
        <begin position="176"/>
        <end position="292"/>
    </location>
</feature>
<keyword evidence="9 10" id="KW-0131">Cell cycle</keyword>
<evidence type="ECO:0000256" key="9">
    <source>
        <dbReference type="ARBA" id="ARBA00023306"/>
    </source>
</evidence>
<dbReference type="InterPro" id="IPR040690">
    <property type="entry name" value="FtsX_ECD"/>
</dbReference>
<evidence type="ECO:0000313" key="14">
    <source>
        <dbReference type="EMBL" id="MCA9385027.1"/>
    </source>
</evidence>
<dbReference type="PIRSF" id="PIRSF003097">
    <property type="entry name" value="FtsX"/>
    <property type="match status" value="1"/>
</dbReference>
<proteinExistence type="inferred from homology"/>
<dbReference type="EMBL" id="JAGQLH010000001">
    <property type="protein sequence ID" value="MCA9385027.1"/>
    <property type="molecule type" value="Genomic_DNA"/>
</dbReference>
<sequence>MQTLLRALKTTFKQIRRSGWLTWASIAVMTLSFLILTVFFALGFVMEQVLVSIESDPHIYVFYKPGVPELKIEEKKEEWESLDNIESIIYTSEEAALEEFQKYNQKANPITAEAIREDVLPASLGIRLKRIDDAQNIIDIVESEASTNADILDIGYSQTVIENIKDLVTIARIIGIVILALLSLVILLFTLLTVEFKIYYRSEEIGIMQLVGGSLWYIRLPFILESTIYGMLGALLSNGILVGSYYAILYYYSESDLLIFLNRFFGTLPWPDLSMEILAMALVALILAGGAIGMINSFIAIRRYIR</sequence>
<dbReference type="PANTHER" id="PTHR47755">
    <property type="entry name" value="CELL DIVISION PROTEIN FTSX"/>
    <property type="match status" value="1"/>
</dbReference>
<dbReference type="Pfam" id="PF18075">
    <property type="entry name" value="FtsX_ECD"/>
    <property type="match status" value="1"/>
</dbReference>
<keyword evidence="6 11" id="KW-0812">Transmembrane</keyword>
<name>A0A955L757_9BACT</name>
<comment type="similarity">
    <text evidence="2 10">Belongs to the ABC-4 integral membrane protein family. FtsX subfamily.</text>
</comment>
<dbReference type="InterPro" id="IPR004513">
    <property type="entry name" value="FtsX"/>
</dbReference>
<evidence type="ECO:0000256" key="4">
    <source>
        <dbReference type="ARBA" id="ARBA00022475"/>
    </source>
</evidence>
<evidence type="ECO:0000256" key="3">
    <source>
        <dbReference type="ARBA" id="ARBA00021907"/>
    </source>
</evidence>
<evidence type="ECO:0000256" key="5">
    <source>
        <dbReference type="ARBA" id="ARBA00022618"/>
    </source>
</evidence>
<evidence type="ECO:0000313" key="15">
    <source>
        <dbReference type="Proteomes" id="UP000754563"/>
    </source>
</evidence>
<dbReference type="PANTHER" id="PTHR47755:SF1">
    <property type="entry name" value="CELL DIVISION PROTEIN FTSX"/>
    <property type="match status" value="1"/>
</dbReference>
<feature type="transmembrane region" description="Helical" evidence="11">
    <location>
        <begin position="173"/>
        <end position="192"/>
    </location>
</feature>
<dbReference type="InterPro" id="IPR003838">
    <property type="entry name" value="ABC3_permease_C"/>
</dbReference>
<evidence type="ECO:0000256" key="1">
    <source>
        <dbReference type="ARBA" id="ARBA00004651"/>
    </source>
</evidence>
<gene>
    <name evidence="14" type="ORF">KC717_00100</name>
</gene>
<keyword evidence="4 10" id="KW-1003">Cell membrane</keyword>
<dbReference type="Pfam" id="PF02687">
    <property type="entry name" value="FtsX"/>
    <property type="match status" value="1"/>
</dbReference>
<protein>
    <recommendedName>
        <fullName evidence="3 10">Cell division protein FtsX</fullName>
    </recommendedName>
</protein>
<feature type="transmembrane region" description="Helical" evidence="11">
    <location>
        <begin position="230"/>
        <end position="252"/>
    </location>
</feature>
<keyword evidence="8 10" id="KW-0472">Membrane</keyword>
<dbReference type="Gene3D" id="3.30.70.3040">
    <property type="match status" value="1"/>
</dbReference>
<evidence type="ECO:0000259" key="13">
    <source>
        <dbReference type="Pfam" id="PF18075"/>
    </source>
</evidence>
<dbReference type="GO" id="GO:0005886">
    <property type="term" value="C:plasma membrane"/>
    <property type="evidence" value="ECO:0007669"/>
    <property type="project" value="UniProtKB-SubCell"/>
</dbReference>
<evidence type="ECO:0000256" key="6">
    <source>
        <dbReference type="ARBA" id="ARBA00022692"/>
    </source>
</evidence>
<keyword evidence="7 11" id="KW-1133">Transmembrane helix</keyword>
<feature type="domain" description="FtsX extracellular" evidence="13">
    <location>
        <begin position="59"/>
        <end position="142"/>
    </location>
</feature>
<evidence type="ECO:0000256" key="2">
    <source>
        <dbReference type="ARBA" id="ARBA00007379"/>
    </source>
</evidence>
<organism evidence="14 15">
    <name type="scientific">Candidatus Dojkabacteria bacterium</name>
    <dbReference type="NCBI Taxonomy" id="2099670"/>
    <lineage>
        <taxon>Bacteria</taxon>
        <taxon>Candidatus Dojkabacteria</taxon>
    </lineage>
</organism>
<evidence type="ECO:0000256" key="11">
    <source>
        <dbReference type="SAM" id="Phobius"/>
    </source>
</evidence>
<keyword evidence="5 10" id="KW-0132">Cell division</keyword>
<evidence type="ECO:0000256" key="7">
    <source>
        <dbReference type="ARBA" id="ARBA00022989"/>
    </source>
</evidence>
<evidence type="ECO:0000259" key="12">
    <source>
        <dbReference type="Pfam" id="PF02687"/>
    </source>
</evidence>